<keyword evidence="1" id="KW-0472">Membrane</keyword>
<dbReference type="GeneID" id="36525894"/>
<keyword evidence="3" id="KW-1185">Reference proteome</keyword>
<accession>A0A2I2FBV3</accession>
<name>A0A2I2FBV3_ASPCN</name>
<keyword evidence="1" id="KW-0812">Transmembrane</keyword>
<evidence type="ECO:0000313" key="3">
    <source>
        <dbReference type="Proteomes" id="UP000234585"/>
    </source>
</evidence>
<dbReference type="Proteomes" id="UP000234585">
    <property type="component" value="Unassembled WGS sequence"/>
</dbReference>
<feature type="transmembrane region" description="Helical" evidence="1">
    <location>
        <begin position="6"/>
        <end position="26"/>
    </location>
</feature>
<evidence type="ECO:0000256" key="1">
    <source>
        <dbReference type="SAM" id="Phobius"/>
    </source>
</evidence>
<dbReference type="AlphaFoldDB" id="A0A2I2FBV3"/>
<dbReference type="EMBL" id="KZ559138">
    <property type="protein sequence ID" value="PLB38103.1"/>
    <property type="molecule type" value="Genomic_DNA"/>
</dbReference>
<proteinExistence type="predicted"/>
<organism evidence="2 3">
    <name type="scientific">Aspergillus candidus</name>
    <dbReference type="NCBI Taxonomy" id="41067"/>
    <lineage>
        <taxon>Eukaryota</taxon>
        <taxon>Fungi</taxon>
        <taxon>Dikarya</taxon>
        <taxon>Ascomycota</taxon>
        <taxon>Pezizomycotina</taxon>
        <taxon>Eurotiomycetes</taxon>
        <taxon>Eurotiomycetidae</taxon>
        <taxon>Eurotiales</taxon>
        <taxon>Aspergillaceae</taxon>
        <taxon>Aspergillus</taxon>
        <taxon>Aspergillus subgen. Circumdati</taxon>
    </lineage>
</organism>
<sequence>MILPCRVNFFLPFNFFFFFFFSHVFLRNCSRWEEPKRSLLLCNNLGMSSVVFRDELSIKSLRV</sequence>
<dbReference type="RefSeq" id="XP_024672115.1">
    <property type="nucleotide sequence ID" value="XM_024818734.1"/>
</dbReference>
<evidence type="ECO:0000313" key="2">
    <source>
        <dbReference type="EMBL" id="PLB38103.1"/>
    </source>
</evidence>
<protein>
    <submittedName>
        <fullName evidence="2">Uncharacterized protein</fullName>
    </submittedName>
</protein>
<reference evidence="2 3" key="1">
    <citation type="submission" date="2017-12" db="EMBL/GenBank/DDBJ databases">
        <authorList>
            <consortium name="DOE Joint Genome Institute"/>
            <person name="Haridas S."/>
            <person name="Kjaerbolling I."/>
            <person name="Vesth T.C."/>
            <person name="Frisvad J.C."/>
            <person name="Nybo J.L."/>
            <person name="Theobald S."/>
            <person name="Kuo A."/>
            <person name="Bowyer P."/>
            <person name="Matsuda Y."/>
            <person name="Mondo S."/>
            <person name="Lyhne E.K."/>
            <person name="Kogle M.E."/>
            <person name="Clum A."/>
            <person name="Lipzen A."/>
            <person name="Salamov A."/>
            <person name="Ngan C.Y."/>
            <person name="Daum C."/>
            <person name="Chiniquy J."/>
            <person name="Barry K."/>
            <person name="LaButti K."/>
            <person name="Simmons B.A."/>
            <person name="Magnuson J.K."/>
            <person name="Mortensen U.H."/>
            <person name="Larsen T.O."/>
            <person name="Grigoriev I.V."/>
            <person name="Baker S.E."/>
            <person name="Andersen M.R."/>
            <person name="Nordberg H.P."/>
            <person name="Cantor M.N."/>
            <person name="Hua S.X."/>
        </authorList>
    </citation>
    <scope>NUCLEOTIDE SEQUENCE [LARGE SCALE GENOMIC DNA]</scope>
    <source>
        <strain evidence="2 3">CBS 102.13</strain>
    </source>
</reference>
<keyword evidence="1" id="KW-1133">Transmembrane helix</keyword>
<gene>
    <name evidence="2" type="ORF">BDW47DRAFT_31773</name>
</gene>